<gene>
    <name evidence="1" type="ORF">F443_18484</name>
</gene>
<evidence type="ECO:0000313" key="1">
    <source>
        <dbReference type="EMBL" id="ETI35123.1"/>
    </source>
</evidence>
<dbReference type="AlphaFoldDB" id="V9E9B2"/>
<name>V9E9B2_PHYNI</name>
<evidence type="ECO:0000313" key="2">
    <source>
        <dbReference type="Proteomes" id="UP000018721"/>
    </source>
</evidence>
<organism evidence="1 2">
    <name type="scientific">Phytophthora nicotianae P1569</name>
    <dbReference type="NCBI Taxonomy" id="1317065"/>
    <lineage>
        <taxon>Eukaryota</taxon>
        <taxon>Sar</taxon>
        <taxon>Stramenopiles</taxon>
        <taxon>Oomycota</taxon>
        <taxon>Peronosporomycetes</taxon>
        <taxon>Peronosporales</taxon>
        <taxon>Peronosporaceae</taxon>
        <taxon>Phytophthora</taxon>
    </lineage>
</organism>
<comment type="caution">
    <text evidence="1">The sequence shown here is derived from an EMBL/GenBank/DDBJ whole genome shotgun (WGS) entry which is preliminary data.</text>
</comment>
<dbReference type="Proteomes" id="UP000018721">
    <property type="component" value="Unassembled WGS sequence"/>
</dbReference>
<feature type="non-terminal residue" evidence="1">
    <location>
        <position position="1"/>
    </location>
</feature>
<protein>
    <submittedName>
        <fullName evidence="1">Uncharacterized protein</fullName>
    </submittedName>
</protein>
<keyword evidence="2" id="KW-1185">Reference proteome</keyword>
<dbReference type="EMBL" id="ANIZ01003207">
    <property type="protein sequence ID" value="ETI35123.1"/>
    <property type="molecule type" value="Genomic_DNA"/>
</dbReference>
<reference evidence="1 2" key="1">
    <citation type="submission" date="2013-11" db="EMBL/GenBank/DDBJ databases">
        <title>The Genome Sequence of Phytophthora parasitica P1569.</title>
        <authorList>
            <consortium name="The Broad Institute Genomics Platform"/>
            <person name="Russ C."/>
            <person name="Tyler B."/>
            <person name="Panabieres F."/>
            <person name="Shan W."/>
            <person name="Tripathy S."/>
            <person name="Grunwald N."/>
            <person name="Machado M."/>
            <person name="Johnson C.S."/>
            <person name="Arredondo F."/>
            <person name="Hong C."/>
            <person name="Coffey M."/>
            <person name="Young S.K."/>
            <person name="Zeng Q."/>
            <person name="Gargeya S."/>
            <person name="Fitzgerald M."/>
            <person name="Abouelleil A."/>
            <person name="Alvarado L."/>
            <person name="Chapman S.B."/>
            <person name="Gainer-Dewar J."/>
            <person name="Goldberg J."/>
            <person name="Griggs A."/>
            <person name="Gujja S."/>
            <person name="Hansen M."/>
            <person name="Howarth C."/>
            <person name="Imamovic A."/>
            <person name="Ireland A."/>
            <person name="Larimer J."/>
            <person name="McCowan C."/>
            <person name="Murphy C."/>
            <person name="Pearson M."/>
            <person name="Poon T.W."/>
            <person name="Priest M."/>
            <person name="Roberts A."/>
            <person name="Saif S."/>
            <person name="Shea T."/>
            <person name="Sykes S."/>
            <person name="Wortman J."/>
            <person name="Nusbaum C."/>
            <person name="Birren B."/>
        </authorList>
    </citation>
    <scope>NUCLEOTIDE SEQUENCE [LARGE SCALE GENOMIC DNA]</scope>
    <source>
        <strain evidence="1 2">P1569</strain>
    </source>
</reference>
<sequence>QTKTRIEIYCLFPPQWCHRLRATEARGFQPQVI</sequence>
<accession>V9E9B2</accession>
<proteinExistence type="predicted"/>